<keyword evidence="3" id="KW-1185">Reference proteome</keyword>
<dbReference type="Proteomes" id="UP000521943">
    <property type="component" value="Unassembled WGS sequence"/>
</dbReference>
<proteinExistence type="predicted"/>
<evidence type="ECO:0000313" key="3">
    <source>
        <dbReference type="Proteomes" id="UP000521943"/>
    </source>
</evidence>
<gene>
    <name evidence="2" type="ORF">DFP72DRAFT_1139005</name>
</gene>
<feature type="compositionally biased region" description="Basic and acidic residues" evidence="1">
    <location>
        <begin position="104"/>
        <end position="122"/>
    </location>
</feature>
<evidence type="ECO:0000313" key="2">
    <source>
        <dbReference type="EMBL" id="KAF6750691.1"/>
    </source>
</evidence>
<protein>
    <submittedName>
        <fullName evidence="2">Uncharacterized protein</fullName>
    </submittedName>
</protein>
<name>A0A8H6HRY4_9AGAR</name>
<feature type="compositionally biased region" description="Basic and acidic residues" evidence="1">
    <location>
        <begin position="147"/>
        <end position="160"/>
    </location>
</feature>
<dbReference type="EMBL" id="JACGCI010000055">
    <property type="protein sequence ID" value="KAF6750691.1"/>
    <property type="molecule type" value="Genomic_DNA"/>
</dbReference>
<feature type="compositionally biased region" description="Basic residues" evidence="1">
    <location>
        <begin position="218"/>
        <end position="233"/>
    </location>
</feature>
<feature type="compositionally biased region" description="Low complexity" evidence="1">
    <location>
        <begin position="37"/>
        <end position="46"/>
    </location>
</feature>
<accession>A0A8H6HRY4</accession>
<feature type="compositionally biased region" description="Acidic residues" evidence="1">
    <location>
        <begin position="316"/>
        <end position="339"/>
    </location>
</feature>
<organism evidence="2 3">
    <name type="scientific">Ephemerocybe angulata</name>
    <dbReference type="NCBI Taxonomy" id="980116"/>
    <lineage>
        <taxon>Eukaryota</taxon>
        <taxon>Fungi</taxon>
        <taxon>Dikarya</taxon>
        <taxon>Basidiomycota</taxon>
        <taxon>Agaricomycotina</taxon>
        <taxon>Agaricomycetes</taxon>
        <taxon>Agaricomycetidae</taxon>
        <taxon>Agaricales</taxon>
        <taxon>Agaricineae</taxon>
        <taxon>Psathyrellaceae</taxon>
        <taxon>Ephemerocybe</taxon>
    </lineage>
</organism>
<feature type="compositionally biased region" description="Low complexity" evidence="1">
    <location>
        <begin position="18"/>
        <end position="27"/>
    </location>
</feature>
<feature type="compositionally biased region" description="Basic and acidic residues" evidence="1">
    <location>
        <begin position="300"/>
        <end position="315"/>
    </location>
</feature>
<feature type="compositionally biased region" description="Basic and acidic residues" evidence="1">
    <location>
        <begin position="207"/>
        <end position="217"/>
    </location>
</feature>
<feature type="compositionally biased region" description="Basic residues" evidence="1">
    <location>
        <begin position="194"/>
        <end position="206"/>
    </location>
</feature>
<dbReference type="AlphaFoldDB" id="A0A8H6HRY4"/>
<reference evidence="2 3" key="1">
    <citation type="submission" date="2020-07" db="EMBL/GenBank/DDBJ databases">
        <title>Comparative genomics of pyrophilous fungi reveals a link between fire events and developmental genes.</title>
        <authorList>
            <consortium name="DOE Joint Genome Institute"/>
            <person name="Steindorff A.S."/>
            <person name="Carver A."/>
            <person name="Calhoun S."/>
            <person name="Stillman K."/>
            <person name="Liu H."/>
            <person name="Lipzen A."/>
            <person name="Pangilinan J."/>
            <person name="Labutti K."/>
            <person name="Bruns T.D."/>
            <person name="Grigoriev I.V."/>
        </authorList>
    </citation>
    <scope>NUCLEOTIDE SEQUENCE [LARGE SCALE GENOMIC DNA]</scope>
    <source>
        <strain evidence="2 3">CBS 144469</strain>
    </source>
</reference>
<comment type="caution">
    <text evidence="2">The sequence shown here is derived from an EMBL/GenBank/DDBJ whole genome shotgun (WGS) entry which is preliminary data.</text>
</comment>
<feature type="compositionally biased region" description="Basic residues" evidence="1">
    <location>
        <begin position="290"/>
        <end position="299"/>
    </location>
</feature>
<evidence type="ECO:0000256" key="1">
    <source>
        <dbReference type="SAM" id="MobiDB-lite"/>
    </source>
</evidence>
<sequence>MARDVVGACFPTEEGRSTQRTTQRTPTTKPPKKTKKITSSSIQPTSNPNRKSIPRRPDGGQHTIQHGRSAQHHPAPTVVCRRTGRDAPRAKIPTTENQPNDEEEGRHDRHDSWETRKPERRQITVIRTKSKRDSSYRRVARGLSISRTEEEGPSERRQEPRFIQTCTNFPAQKKTTPTKQKGTTLVTVDTGRTTQRKSSLRMVARKGVKETRNERTSRTKTKRKDIKAQKKTPKPATSPKVTKGGRKERKERDSCSRPNTSQNKQRDMPQRLRRSGYALEMSSETSVVTPRKRIVKVPKRREDKRREAKINVNEKCEEDEENEEVYEENEEVYEENEAK</sequence>
<feature type="compositionally biased region" description="Low complexity" evidence="1">
    <location>
        <begin position="173"/>
        <end position="193"/>
    </location>
</feature>
<feature type="region of interest" description="Disordered" evidence="1">
    <location>
        <begin position="1"/>
        <end position="339"/>
    </location>
</feature>